<name>A0A6C0I5K7_9ZZZZ</name>
<reference evidence="1" key="1">
    <citation type="journal article" date="2020" name="Nature">
        <title>Giant virus diversity and host interactions through global metagenomics.</title>
        <authorList>
            <person name="Schulz F."/>
            <person name="Roux S."/>
            <person name="Paez-Espino D."/>
            <person name="Jungbluth S."/>
            <person name="Walsh D.A."/>
            <person name="Denef V.J."/>
            <person name="McMahon K.D."/>
            <person name="Konstantinidis K.T."/>
            <person name="Eloe-Fadrosh E.A."/>
            <person name="Kyrpides N.C."/>
            <person name="Woyke T."/>
        </authorList>
    </citation>
    <scope>NUCLEOTIDE SEQUENCE</scope>
    <source>
        <strain evidence="1">GVMAG-M-3300023184-190</strain>
    </source>
</reference>
<protein>
    <recommendedName>
        <fullName evidence="2">Glycosyltransferase</fullName>
    </recommendedName>
</protein>
<evidence type="ECO:0000313" key="1">
    <source>
        <dbReference type="EMBL" id="QHT87647.1"/>
    </source>
</evidence>
<evidence type="ECO:0008006" key="2">
    <source>
        <dbReference type="Google" id="ProtNLM"/>
    </source>
</evidence>
<organism evidence="1">
    <name type="scientific">viral metagenome</name>
    <dbReference type="NCBI Taxonomy" id="1070528"/>
    <lineage>
        <taxon>unclassified sequences</taxon>
        <taxon>metagenomes</taxon>
        <taxon>organismal metagenomes</taxon>
    </lineage>
</organism>
<dbReference type="EMBL" id="MN740096">
    <property type="protein sequence ID" value="QHT87647.1"/>
    <property type="molecule type" value="Genomic_DNA"/>
</dbReference>
<accession>A0A6C0I5K7</accession>
<sequence length="221" mass="25484">MNVYIYFHICCINNWANIVTFLYDKIKSSGLYDVVTEIRCGVITAETVSHDLFADKKTRIVFFSTDNTHMEAYTINALFDEANVSDDAVFQVLYLHTKGVRHNGTNKNVTDWTTYMAHFVMDHHELCRQSLDQYDAVGVNLQSVPNLHYSGNFWWSTSKHIRKLRPCNTVVYHAPEFWIGSGEGSYLTVWQSNNNLYEEGYTAEEYEGLPVSPKSIVVKRN</sequence>
<dbReference type="AlphaFoldDB" id="A0A6C0I5K7"/>
<proteinExistence type="predicted"/>